<reference evidence="2" key="1">
    <citation type="submission" date="2020-07" db="EMBL/GenBank/DDBJ databases">
        <title>Clarias magur genome sequencing, assembly and annotation.</title>
        <authorList>
            <person name="Kushwaha B."/>
            <person name="Kumar R."/>
            <person name="Das P."/>
            <person name="Joshi C.G."/>
            <person name="Kumar D."/>
            <person name="Nagpure N.S."/>
            <person name="Pandey M."/>
            <person name="Agarwal S."/>
            <person name="Srivastava S."/>
            <person name="Singh M."/>
            <person name="Sahoo L."/>
            <person name="Jayasankar P."/>
            <person name="Meher P.K."/>
            <person name="Koringa P.G."/>
            <person name="Iquebal M.A."/>
            <person name="Das S.P."/>
            <person name="Bit A."/>
            <person name="Patnaik S."/>
            <person name="Patel N."/>
            <person name="Shah T.M."/>
            <person name="Hinsu A."/>
            <person name="Jena J.K."/>
        </authorList>
    </citation>
    <scope>NUCLEOTIDE SEQUENCE</scope>
    <source>
        <strain evidence="2">CIFAMagur01</strain>
        <tissue evidence="2">Testis</tissue>
    </source>
</reference>
<evidence type="ECO:0000313" key="3">
    <source>
        <dbReference type="Proteomes" id="UP000727407"/>
    </source>
</evidence>
<dbReference type="Proteomes" id="UP000727407">
    <property type="component" value="Unassembled WGS sequence"/>
</dbReference>
<protein>
    <submittedName>
        <fullName evidence="2">Uncharacterized protein</fullName>
    </submittedName>
</protein>
<dbReference type="AlphaFoldDB" id="A0A8J4TP48"/>
<feature type="non-terminal residue" evidence="2">
    <location>
        <position position="1"/>
    </location>
</feature>
<name>A0A8J4TP48_CLAMG</name>
<feature type="region of interest" description="Disordered" evidence="1">
    <location>
        <begin position="1"/>
        <end position="21"/>
    </location>
</feature>
<sequence>VEYLNWQMGKAMQDHDPDAEQTDQMLEDVGSEEQFQDEGFQDGGVDPTTELLEFTAPSSVPTAATTTSTCINETPSPPQAAVSTVATTYPCLPANDASSATPGNQL</sequence>
<dbReference type="OrthoDB" id="8955728at2759"/>
<accession>A0A8J4TP48</accession>
<gene>
    <name evidence="2" type="ORF">DAT39_018758</name>
</gene>
<comment type="caution">
    <text evidence="2">The sequence shown here is derived from an EMBL/GenBank/DDBJ whole genome shotgun (WGS) entry which is preliminary data.</text>
</comment>
<proteinExistence type="predicted"/>
<feature type="non-terminal residue" evidence="2">
    <location>
        <position position="106"/>
    </location>
</feature>
<organism evidence="2 3">
    <name type="scientific">Clarias magur</name>
    <name type="common">Asian catfish</name>
    <name type="synonym">Macropteronotus magur</name>
    <dbReference type="NCBI Taxonomy" id="1594786"/>
    <lineage>
        <taxon>Eukaryota</taxon>
        <taxon>Metazoa</taxon>
        <taxon>Chordata</taxon>
        <taxon>Craniata</taxon>
        <taxon>Vertebrata</taxon>
        <taxon>Euteleostomi</taxon>
        <taxon>Actinopterygii</taxon>
        <taxon>Neopterygii</taxon>
        <taxon>Teleostei</taxon>
        <taxon>Ostariophysi</taxon>
        <taxon>Siluriformes</taxon>
        <taxon>Clariidae</taxon>
        <taxon>Clarias</taxon>
    </lineage>
</organism>
<keyword evidence="3" id="KW-1185">Reference proteome</keyword>
<evidence type="ECO:0000256" key="1">
    <source>
        <dbReference type="SAM" id="MobiDB-lite"/>
    </source>
</evidence>
<dbReference type="EMBL" id="QNUK01000575">
    <property type="protein sequence ID" value="KAF5891533.1"/>
    <property type="molecule type" value="Genomic_DNA"/>
</dbReference>
<evidence type="ECO:0000313" key="2">
    <source>
        <dbReference type="EMBL" id="KAF5891533.1"/>
    </source>
</evidence>